<name>A0AAU7T934_9ACTN</name>
<organism evidence="1">
    <name type="scientific">Kribbella sp. HUAS MG21</name>
    <dbReference type="NCBI Taxonomy" id="3160966"/>
    <lineage>
        <taxon>Bacteria</taxon>
        <taxon>Bacillati</taxon>
        <taxon>Actinomycetota</taxon>
        <taxon>Actinomycetes</taxon>
        <taxon>Propionibacteriales</taxon>
        <taxon>Kribbellaceae</taxon>
        <taxon>Kribbella</taxon>
    </lineage>
</organism>
<dbReference type="Gene3D" id="2.60.120.580">
    <property type="entry name" value="Acetamidase/Formamidase-like domains"/>
    <property type="match status" value="1"/>
</dbReference>
<dbReference type="RefSeq" id="WP_350276192.1">
    <property type="nucleotide sequence ID" value="NZ_CP158165.1"/>
</dbReference>
<reference evidence="1" key="1">
    <citation type="submission" date="2024-06" db="EMBL/GenBank/DDBJ databases">
        <title>Kribbella sp. strain HUAS MG21 genome sequences.</title>
        <authorList>
            <person name="Mo P."/>
        </authorList>
    </citation>
    <scope>NUCLEOTIDE SEQUENCE</scope>
    <source>
        <strain evidence="1">HUAS MG21</strain>
    </source>
</reference>
<gene>
    <name evidence="1" type="ORF">ABN611_32940</name>
</gene>
<dbReference type="PANTHER" id="PTHR31891">
    <property type="entry name" value="FORMAMIDASE C869.04-RELATED"/>
    <property type="match status" value="1"/>
</dbReference>
<protein>
    <submittedName>
        <fullName evidence="1">Acetamidase/formamidase family protein</fullName>
    </submittedName>
</protein>
<evidence type="ECO:0000313" key="1">
    <source>
        <dbReference type="EMBL" id="XBV23360.1"/>
    </source>
</evidence>
<dbReference type="GO" id="GO:0016811">
    <property type="term" value="F:hydrolase activity, acting on carbon-nitrogen (but not peptide) bonds, in linear amides"/>
    <property type="evidence" value="ECO:0007669"/>
    <property type="project" value="InterPro"/>
</dbReference>
<dbReference type="EMBL" id="CP158165">
    <property type="protein sequence ID" value="XBV23360.1"/>
    <property type="molecule type" value="Genomic_DNA"/>
</dbReference>
<dbReference type="PROSITE" id="PS51318">
    <property type="entry name" value="TAT"/>
    <property type="match status" value="1"/>
</dbReference>
<dbReference type="InterPro" id="IPR004304">
    <property type="entry name" value="FmdA_AmdA"/>
</dbReference>
<sequence length="441" mass="45932">MATFGEYAAALLRSGLGRRDFLRAAAAVGGATAAAGTAAGTATSAAAAVPREVLQPGKGPIHGRHYLRSTPDQVRWGYVPSVGSSPVLRVRSGDSVTVDTVSHEGILEDQGRDPVAYFAKHGVGRSSVLEDAVAIARDYDRTPRNFDVDGPHVVTGPIFVDGAEPGDVLKVEMLSMLPRVPYGVVSSRHGKGALPRLAGGGVPAGITEAEIMPPVRTDGRSTGEPTKYGNVSVFTPIRGGRGVLSRGKVTFPIKPFMGLMGVAFADSASLTAPELNSIPPTLGGGNIDINLLGVRSTFYLPVFADGALFHVGDPHFAMGNGEVALTALEGSLRATFRLTVCKPGSGDAPSVAFGYPFAETPDAWVPIGLSDPDGSRNGQGNDLDIAMRRAVVNALDFLETDQGIDRATAYAYLSAAADFEVSQVVDRTTGVHAVIPKSHFS</sequence>
<dbReference type="SUPFAM" id="SSF141130">
    <property type="entry name" value="Acetamidase/Formamidase-like"/>
    <property type="match status" value="1"/>
</dbReference>
<proteinExistence type="predicted"/>
<accession>A0AAU7T934</accession>
<dbReference type="Pfam" id="PF03069">
    <property type="entry name" value="FmdA_AmdA"/>
    <property type="match status" value="1"/>
</dbReference>
<dbReference type="InterPro" id="IPR006311">
    <property type="entry name" value="TAT_signal"/>
</dbReference>
<dbReference type="PANTHER" id="PTHR31891:SF1">
    <property type="entry name" value="FORMAMIDASE C869.04-RELATED"/>
    <property type="match status" value="1"/>
</dbReference>
<dbReference type="AlphaFoldDB" id="A0AAU7T934"/>
<dbReference type="Gene3D" id="3.10.28.20">
    <property type="entry name" value="Acetamidase/Formamidase-like domains"/>
    <property type="match status" value="1"/>
</dbReference>